<gene>
    <name evidence="7" type="ORF">ACFQDM_03385</name>
</gene>
<dbReference type="RefSeq" id="WP_377375484.1">
    <property type="nucleotide sequence ID" value="NZ_JBHSSW010000004.1"/>
</dbReference>
<evidence type="ECO:0000256" key="1">
    <source>
        <dbReference type="ARBA" id="ARBA00004141"/>
    </source>
</evidence>
<dbReference type="EMBL" id="JBHSSW010000004">
    <property type="protein sequence ID" value="MFC6197101.1"/>
    <property type="molecule type" value="Genomic_DNA"/>
</dbReference>
<proteinExistence type="inferred from homology"/>
<dbReference type="PANTHER" id="PTHR43461">
    <property type="entry name" value="TRANSMEMBRANE PROTEIN 256"/>
    <property type="match status" value="1"/>
</dbReference>
<keyword evidence="3 6" id="KW-0812">Transmembrane</keyword>
<protein>
    <submittedName>
        <fullName evidence="7">DUF423 domain-containing protein</fullName>
    </submittedName>
</protein>
<feature type="transmembrane region" description="Helical" evidence="6">
    <location>
        <begin position="93"/>
        <end position="117"/>
    </location>
</feature>
<accession>A0ABW1S618</accession>
<organism evidence="7 8">
    <name type="scientific">Ponticaulis profundi</name>
    <dbReference type="NCBI Taxonomy" id="2665222"/>
    <lineage>
        <taxon>Bacteria</taxon>
        <taxon>Pseudomonadati</taxon>
        <taxon>Pseudomonadota</taxon>
        <taxon>Alphaproteobacteria</taxon>
        <taxon>Hyphomonadales</taxon>
        <taxon>Hyphomonadaceae</taxon>
        <taxon>Ponticaulis</taxon>
    </lineage>
</organism>
<sequence length="119" mass="12250">MPILAIGALFGLLAVGLGAFGAHGLEGKLTEKAVGWWETATLYALGHGVVLTALGLAKKLGLTGLDGPGVMFAIGIILFAGSLYLMSLGAPRWFGAITPLGGVSFLIGWGWLIWIGITK</sequence>
<evidence type="ECO:0000256" key="3">
    <source>
        <dbReference type="ARBA" id="ARBA00022692"/>
    </source>
</evidence>
<keyword evidence="5 6" id="KW-0472">Membrane</keyword>
<evidence type="ECO:0000256" key="2">
    <source>
        <dbReference type="ARBA" id="ARBA00009694"/>
    </source>
</evidence>
<evidence type="ECO:0000313" key="8">
    <source>
        <dbReference type="Proteomes" id="UP001596303"/>
    </source>
</evidence>
<comment type="similarity">
    <text evidence="2">Belongs to the UPF0382 family.</text>
</comment>
<keyword evidence="8" id="KW-1185">Reference proteome</keyword>
<keyword evidence="4 6" id="KW-1133">Transmembrane helix</keyword>
<dbReference type="Proteomes" id="UP001596303">
    <property type="component" value="Unassembled WGS sequence"/>
</dbReference>
<evidence type="ECO:0000256" key="4">
    <source>
        <dbReference type="ARBA" id="ARBA00022989"/>
    </source>
</evidence>
<dbReference type="InterPro" id="IPR006696">
    <property type="entry name" value="DUF423"/>
</dbReference>
<comment type="subcellular location">
    <subcellularLocation>
        <location evidence="1">Membrane</location>
        <topology evidence="1">Multi-pass membrane protein</topology>
    </subcellularLocation>
</comment>
<feature type="transmembrane region" description="Helical" evidence="6">
    <location>
        <begin position="40"/>
        <end position="57"/>
    </location>
</feature>
<comment type="caution">
    <text evidence="7">The sequence shown here is derived from an EMBL/GenBank/DDBJ whole genome shotgun (WGS) entry which is preliminary data.</text>
</comment>
<evidence type="ECO:0000256" key="6">
    <source>
        <dbReference type="SAM" id="Phobius"/>
    </source>
</evidence>
<reference evidence="8" key="1">
    <citation type="journal article" date="2019" name="Int. J. Syst. Evol. Microbiol.">
        <title>The Global Catalogue of Microorganisms (GCM) 10K type strain sequencing project: providing services to taxonomists for standard genome sequencing and annotation.</title>
        <authorList>
            <consortium name="The Broad Institute Genomics Platform"/>
            <consortium name="The Broad Institute Genome Sequencing Center for Infectious Disease"/>
            <person name="Wu L."/>
            <person name="Ma J."/>
        </authorList>
    </citation>
    <scope>NUCLEOTIDE SEQUENCE [LARGE SCALE GENOMIC DNA]</scope>
    <source>
        <strain evidence="8">CGMCC-1.15741</strain>
    </source>
</reference>
<name>A0ABW1S618_9PROT</name>
<evidence type="ECO:0000313" key="7">
    <source>
        <dbReference type="EMBL" id="MFC6197101.1"/>
    </source>
</evidence>
<evidence type="ECO:0000256" key="5">
    <source>
        <dbReference type="ARBA" id="ARBA00023136"/>
    </source>
</evidence>
<dbReference type="Pfam" id="PF04241">
    <property type="entry name" value="DUF423"/>
    <property type="match status" value="1"/>
</dbReference>
<feature type="transmembrane region" description="Helical" evidence="6">
    <location>
        <begin position="69"/>
        <end position="87"/>
    </location>
</feature>
<dbReference type="PANTHER" id="PTHR43461:SF1">
    <property type="entry name" value="TRANSMEMBRANE PROTEIN 256"/>
    <property type="match status" value="1"/>
</dbReference>